<dbReference type="PANTHER" id="PTHR43537:SF5">
    <property type="entry name" value="UXU OPERON TRANSCRIPTIONAL REGULATOR"/>
    <property type="match status" value="1"/>
</dbReference>
<evidence type="ECO:0000256" key="1">
    <source>
        <dbReference type="ARBA" id="ARBA00023015"/>
    </source>
</evidence>
<dbReference type="SMART" id="SM00895">
    <property type="entry name" value="FCD"/>
    <property type="match status" value="1"/>
</dbReference>
<name>G8QTV9_SPHPG</name>
<protein>
    <submittedName>
        <fullName evidence="5">Transcriptional regulator</fullName>
    </submittedName>
</protein>
<organism evidence="5 6">
    <name type="scientific">Sphaerochaeta pleomorpha (strain ATCC BAA-1885 / DSM 22778 / Grapes)</name>
    <dbReference type="NCBI Taxonomy" id="158190"/>
    <lineage>
        <taxon>Bacteria</taxon>
        <taxon>Pseudomonadati</taxon>
        <taxon>Spirochaetota</taxon>
        <taxon>Spirochaetia</taxon>
        <taxon>Spirochaetales</taxon>
        <taxon>Sphaerochaetaceae</taxon>
        <taxon>Sphaerochaeta</taxon>
    </lineage>
</organism>
<reference evidence="5 6" key="1">
    <citation type="submission" date="2011-11" db="EMBL/GenBank/DDBJ databases">
        <title>Complete sequence of Spirochaeta sp. grapes.</title>
        <authorList>
            <consortium name="US DOE Joint Genome Institute"/>
            <person name="Lucas S."/>
            <person name="Han J."/>
            <person name="Lapidus A."/>
            <person name="Cheng J.-F."/>
            <person name="Goodwin L."/>
            <person name="Pitluck S."/>
            <person name="Peters L."/>
            <person name="Ovchinnikova G."/>
            <person name="Munk A.C."/>
            <person name="Detter J.C."/>
            <person name="Han C."/>
            <person name="Tapia R."/>
            <person name="Land M."/>
            <person name="Hauser L."/>
            <person name="Kyrpides N."/>
            <person name="Ivanova N."/>
            <person name="Pagani I."/>
            <person name="Ritalahtilisa K."/>
            <person name="Loeffler F."/>
            <person name="Woyke T."/>
        </authorList>
    </citation>
    <scope>NUCLEOTIDE SEQUENCE [LARGE SCALE GENOMIC DNA]</scope>
    <source>
        <strain evidence="6">ATCC BAA-1885 / DSM 22778 / Grapes</strain>
    </source>
</reference>
<dbReference type="Gene3D" id="1.10.10.10">
    <property type="entry name" value="Winged helix-like DNA-binding domain superfamily/Winged helix DNA-binding domain"/>
    <property type="match status" value="1"/>
</dbReference>
<keyword evidence="1" id="KW-0805">Transcription regulation</keyword>
<feature type="domain" description="HTH gntR-type" evidence="4">
    <location>
        <begin position="7"/>
        <end position="75"/>
    </location>
</feature>
<dbReference type="SMART" id="SM00345">
    <property type="entry name" value="HTH_GNTR"/>
    <property type="match status" value="1"/>
</dbReference>
<dbReference type="SUPFAM" id="SSF46785">
    <property type="entry name" value="Winged helix' DNA-binding domain"/>
    <property type="match status" value="1"/>
</dbReference>
<evidence type="ECO:0000256" key="2">
    <source>
        <dbReference type="ARBA" id="ARBA00023125"/>
    </source>
</evidence>
<dbReference type="PRINTS" id="PR00035">
    <property type="entry name" value="HTHGNTR"/>
</dbReference>
<evidence type="ECO:0000313" key="6">
    <source>
        <dbReference type="Proteomes" id="UP000005632"/>
    </source>
</evidence>
<dbReference type="InterPro" id="IPR011711">
    <property type="entry name" value="GntR_C"/>
</dbReference>
<keyword evidence="3" id="KW-0804">Transcription</keyword>
<dbReference type="PROSITE" id="PS50949">
    <property type="entry name" value="HTH_GNTR"/>
    <property type="match status" value="1"/>
</dbReference>
<dbReference type="InterPro" id="IPR000524">
    <property type="entry name" value="Tscrpt_reg_HTH_GntR"/>
</dbReference>
<dbReference type="STRING" id="158190.SpiGrapes_1322"/>
<keyword evidence="6" id="KW-1185">Reference proteome</keyword>
<dbReference type="HOGENOM" id="CLU_017584_9_2_12"/>
<dbReference type="OrthoDB" id="369590at2"/>
<dbReference type="Pfam" id="PF07729">
    <property type="entry name" value="FCD"/>
    <property type="match status" value="1"/>
</dbReference>
<proteinExistence type="predicted"/>
<keyword evidence="2" id="KW-0238">DNA-binding</keyword>
<evidence type="ECO:0000259" key="4">
    <source>
        <dbReference type="PROSITE" id="PS50949"/>
    </source>
</evidence>
<dbReference type="InterPro" id="IPR008920">
    <property type="entry name" value="TF_FadR/GntR_C"/>
</dbReference>
<dbReference type="InterPro" id="IPR036390">
    <property type="entry name" value="WH_DNA-bd_sf"/>
</dbReference>
<dbReference type="EMBL" id="CP003155">
    <property type="protein sequence ID" value="AEV29135.1"/>
    <property type="molecule type" value="Genomic_DNA"/>
</dbReference>
<dbReference type="AlphaFoldDB" id="G8QTV9"/>
<dbReference type="Pfam" id="PF00392">
    <property type="entry name" value="GntR"/>
    <property type="match status" value="1"/>
</dbReference>
<dbReference type="Proteomes" id="UP000005632">
    <property type="component" value="Chromosome"/>
</dbReference>
<dbReference type="GO" id="GO:0003677">
    <property type="term" value="F:DNA binding"/>
    <property type="evidence" value="ECO:0007669"/>
    <property type="project" value="UniProtKB-KW"/>
</dbReference>
<evidence type="ECO:0000313" key="5">
    <source>
        <dbReference type="EMBL" id="AEV29135.1"/>
    </source>
</evidence>
<sequence length="233" mass="26672">MKEIKRVSVTTQVVDSIRESIINGQFKIHEKLPSELKLCELLNVSRSTVREAMRSLQAEGYIEQIAGRGSFVRDNQKHDYNTIRNWFIESAPNLRDSTEVREAFEPLQARMAIQRGTVEELEELKRIHREFIRANKENNVSALASLDEQFHTQICIMAHNALLEKINMLSIMELRKYRLLSISVKKSSENTIIEHGLILKAIEEKDTNRVTTAMLAHLGSSMADINKVLIGQS</sequence>
<dbReference type="RefSeq" id="WP_014269984.1">
    <property type="nucleotide sequence ID" value="NC_016633.1"/>
</dbReference>
<evidence type="ECO:0000256" key="3">
    <source>
        <dbReference type="ARBA" id="ARBA00023163"/>
    </source>
</evidence>
<dbReference type="SUPFAM" id="SSF48008">
    <property type="entry name" value="GntR ligand-binding domain-like"/>
    <property type="match status" value="1"/>
</dbReference>
<dbReference type="eggNOG" id="COG2186">
    <property type="taxonomic scope" value="Bacteria"/>
</dbReference>
<dbReference type="KEGG" id="sgp:SpiGrapes_1322"/>
<gene>
    <name evidence="5" type="ordered locus">SpiGrapes_1322</name>
</gene>
<accession>G8QTV9</accession>
<dbReference type="PANTHER" id="PTHR43537">
    <property type="entry name" value="TRANSCRIPTIONAL REGULATOR, GNTR FAMILY"/>
    <property type="match status" value="1"/>
</dbReference>
<dbReference type="CDD" id="cd07377">
    <property type="entry name" value="WHTH_GntR"/>
    <property type="match status" value="1"/>
</dbReference>
<dbReference type="GO" id="GO:0003700">
    <property type="term" value="F:DNA-binding transcription factor activity"/>
    <property type="evidence" value="ECO:0007669"/>
    <property type="project" value="InterPro"/>
</dbReference>
<dbReference type="Gene3D" id="1.20.120.530">
    <property type="entry name" value="GntR ligand-binding domain-like"/>
    <property type="match status" value="1"/>
</dbReference>
<dbReference type="InterPro" id="IPR036388">
    <property type="entry name" value="WH-like_DNA-bd_sf"/>
</dbReference>